<accession>A0A2U1M7J8</accession>
<protein>
    <submittedName>
        <fullName evidence="1">Uncharacterized protein</fullName>
    </submittedName>
</protein>
<dbReference type="EMBL" id="PKPP01006233">
    <property type="protein sequence ID" value="PWA57210.1"/>
    <property type="molecule type" value="Genomic_DNA"/>
</dbReference>
<organism evidence="1 2">
    <name type="scientific">Artemisia annua</name>
    <name type="common">Sweet wormwood</name>
    <dbReference type="NCBI Taxonomy" id="35608"/>
    <lineage>
        <taxon>Eukaryota</taxon>
        <taxon>Viridiplantae</taxon>
        <taxon>Streptophyta</taxon>
        <taxon>Embryophyta</taxon>
        <taxon>Tracheophyta</taxon>
        <taxon>Spermatophyta</taxon>
        <taxon>Magnoliopsida</taxon>
        <taxon>eudicotyledons</taxon>
        <taxon>Gunneridae</taxon>
        <taxon>Pentapetalae</taxon>
        <taxon>asterids</taxon>
        <taxon>campanulids</taxon>
        <taxon>Asterales</taxon>
        <taxon>Asteraceae</taxon>
        <taxon>Asteroideae</taxon>
        <taxon>Anthemideae</taxon>
        <taxon>Artemisiinae</taxon>
        <taxon>Artemisia</taxon>
    </lineage>
</organism>
<gene>
    <name evidence="1" type="ORF">CTI12_AA411260</name>
</gene>
<evidence type="ECO:0000313" key="2">
    <source>
        <dbReference type="Proteomes" id="UP000245207"/>
    </source>
</evidence>
<reference evidence="1 2" key="1">
    <citation type="journal article" date="2018" name="Mol. Plant">
        <title>The genome of Artemisia annua provides insight into the evolution of Asteraceae family and artemisinin biosynthesis.</title>
        <authorList>
            <person name="Shen Q."/>
            <person name="Zhang L."/>
            <person name="Liao Z."/>
            <person name="Wang S."/>
            <person name="Yan T."/>
            <person name="Shi P."/>
            <person name="Liu M."/>
            <person name="Fu X."/>
            <person name="Pan Q."/>
            <person name="Wang Y."/>
            <person name="Lv Z."/>
            <person name="Lu X."/>
            <person name="Zhang F."/>
            <person name="Jiang W."/>
            <person name="Ma Y."/>
            <person name="Chen M."/>
            <person name="Hao X."/>
            <person name="Li L."/>
            <person name="Tang Y."/>
            <person name="Lv G."/>
            <person name="Zhou Y."/>
            <person name="Sun X."/>
            <person name="Brodelius P.E."/>
            <person name="Rose J.K.C."/>
            <person name="Tang K."/>
        </authorList>
    </citation>
    <scope>NUCLEOTIDE SEQUENCE [LARGE SCALE GENOMIC DNA]</scope>
    <source>
        <strain evidence="2">cv. Huhao1</strain>
        <tissue evidence="1">Leaf</tissue>
    </source>
</reference>
<keyword evidence="2" id="KW-1185">Reference proteome</keyword>
<sequence length="60" mass="6658">MATKESQVHHRLPYVQTKPLSLLSIMGDKEAKGKRCLSLIWLCPTLPGPKGESKSPIMIL</sequence>
<dbReference type="Proteomes" id="UP000245207">
    <property type="component" value="Unassembled WGS sequence"/>
</dbReference>
<evidence type="ECO:0000313" key="1">
    <source>
        <dbReference type="EMBL" id="PWA57210.1"/>
    </source>
</evidence>
<proteinExistence type="predicted"/>
<dbReference type="AlphaFoldDB" id="A0A2U1M7J8"/>
<name>A0A2U1M7J8_ARTAN</name>
<comment type="caution">
    <text evidence="1">The sequence shown here is derived from an EMBL/GenBank/DDBJ whole genome shotgun (WGS) entry which is preliminary data.</text>
</comment>